<proteinExistence type="predicted"/>
<evidence type="ECO:0000256" key="1">
    <source>
        <dbReference type="SAM" id="MobiDB-lite"/>
    </source>
</evidence>
<gene>
    <name evidence="2" type="ORF">SFRICE_033100</name>
</gene>
<dbReference type="EMBL" id="ODYU01006618">
    <property type="protein sequence ID" value="SOQ48621.1"/>
    <property type="molecule type" value="Genomic_DNA"/>
</dbReference>
<evidence type="ECO:0000313" key="2">
    <source>
        <dbReference type="EMBL" id="SOQ48621.1"/>
    </source>
</evidence>
<reference evidence="2" key="1">
    <citation type="submission" date="2016-07" db="EMBL/GenBank/DDBJ databases">
        <authorList>
            <person name="Bretaudeau A."/>
        </authorList>
    </citation>
    <scope>NUCLEOTIDE SEQUENCE</scope>
    <source>
        <strain evidence="2">Rice</strain>
        <tissue evidence="2">Whole body</tissue>
    </source>
</reference>
<sequence>MLWAVAQRQSRSGKTRDNDSLDRLVVQGKVEGCRPRGRSPMRWTDQVKAMVGDPVHECTRLTTNRERWRDIRYLGQLNGDNKPGGVPPSTPVFVPSGHREQSEGYWDTQPWGLP</sequence>
<protein>
    <submittedName>
        <fullName evidence="2">SFRICE_033100</fullName>
    </submittedName>
</protein>
<accession>A0A2H1W6A5</accession>
<organism evidence="2">
    <name type="scientific">Spodoptera frugiperda</name>
    <name type="common">Fall armyworm</name>
    <dbReference type="NCBI Taxonomy" id="7108"/>
    <lineage>
        <taxon>Eukaryota</taxon>
        <taxon>Metazoa</taxon>
        <taxon>Ecdysozoa</taxon>
        <taxon>Arthropoda</taxon>
        <taxon>Hexapoda</taxon>
        <taxon>Insecta</taxon>
        <taxon>Pterygota</taxon>
        <taxon>Neoptera</taxon>
        <taxon>Endopterygota</taxon>
        <taxon>Lepidoptera</taxon>
        <taxon>Glossata</taxon>
        <taxon>Ditrysia</taxon>
        <taxon>Noctuoidea</taxon>
        <taxon>Noctuidae</taxon>
        <taxon>Amphipyrinae</taxon>
        <taxon>Spodoptera</taxon>
    </lineage>
</organism>
<dbReference type="AlphaFoldDB" id="A0A2H1W6A5"/>
<feature type="region of interest" description="Disordered" evidence="1">
    <location>
        <begin position="1"/>
        <end position="21"/>
    </location>
</feature>
<name>A0A2H1W6A5_SPOFR</name>
<feature type="region of interest" description="Disordered" evidence="1">
    <location>
        <begin position="76"/>
        <end position="114"/>
    </location>
</feature>